<protein>
    <submittedName>
        <fullName evidence="1">Uncharacterized protein</fullName>
    </submittedName>
</protein>
<organism evidence="1">
    <name type="scientific">Anguilla anguilla</name>
    <name type="common">European freshwater eel</name>
    <name type="synonym">Muraena anguilla</name>
    <dbReference type="NCBI Taxonomy" id="7936"/>
    <lineage>
        <taxon>Eukaryota</taxon>
        <taxon>Metazoa</taxon>
        <taxon>Chordata</taxon>
        <taxon>Craniata</taxon>
        <taxon>Vertebrata</taxon>
        <taxon>Euteleostomi</taxon>
        <taxon>Actinopterygii</taxon>
        <taxon>Neopterygii</taxon>
        <taxon>Teleostei</taxon>
        <taxon>Anguilliformes</taxon>
        <taxon>Anguillidae</taxon>
        <taxon>Anguilla</taxon>
    </lineage>
</organism>
<reference evidence="1" key="2">
    <citation type="journal article" date="2015" name="Fish Shellfish Immunol.">
        <title>Early steps in the European eel (Anguilla anguilla)-Vibrio vulnificus interaction in the gills: Role of the RtxA13 toxin.</title>
        <authorList>
            <person name="Callol A."/>
            <person name="Pajuelo D."/>
            <person name="Ebbesson L."/>
            <person name="Teles M."/>
            <person name="MacKenzie S."/>
            <person name="Amaro C."/>
        </authorList>
    </citation>
    <scope>NUCLEOTIDE SEQUENCE</scope>
</reference>
<evidence type="ECO:0000313" key="1">
    <source>
        <dbReference type="EMBL" id="JAH87053.1"/>
    </source>
</evidence>
<accession>A0A0E9WC37</accession>
<dbReference type="AlphaFoldDB" id="A0A0E9WC37"/>
<sequence>MYCSFSMAGLVLSLALWYSLASVFVLMPRLFAPPGSH</sequence>
<dbReference type="EMBL" id="GBXM01021524">
    <property type="protein sequence ID" value="JAH87053.1"/>
    <property type="molecule type" value="Transcribed_RNA"/>
</dbReference>
<name>A0A0E9WC37_ANGAN</name>
<reference evidence="1" key="1">
    <citation type="submission" date="2014-11" db="EMBL/GenBank/DDBJ databases">
        <authorList>
            <person name="Amaro Gonzalez C."/>
        </authorList>
    </citation>
    <scope>NUCLEOTIDE SEQUENCE</scope>
</reference>
<proteinExistence type="predicted"/>